<dbReference type="CDD" id="cd00096">
    <property type="entry name" value="Ig"/>
    <property type="match status" value="1"/>
</dbReference>
<dbReference type="InterPro" id="IPR003599">
    <property type="entry name" value="Ig_sub"/>
</dbReference>
<dbReference type="InterPro" id="IPR003598">
    <property type="entry name" value="Ig_sub2"/>
</dbReference>
<dbReference type="AlphaFoldDB" id="A0A553R5V0"/>
<keyword evidence="1" id="KW-0393">Immunoglobulin domain</keyword>
<dbReference type="SMART" id="SM00408">
    <property type="entry name" value="IGc2"/>
    <property type="match status" value="1"/>
</dbReference>
<dbReference type="EMBL" id="SRMA01025221">
    <property type="protein sequence ID" value="TRY97545.1"/>
    <property type="molecule type" value="Genomic_DNA"/>
</dbReference>
<dbReference type="InterPro" id="IPR013783">
    <property type="entry name" value="Ig-like_fold"/>
</dbReference>
<organism evidence="4 5">
    <name type="scientific">Danionella cerebrum</name>
    <dbReference type="NCBI Taxonomy" id="2873325"/>
    <lineage>
        <taxon>Eukaryota</taxon>
        <taxon>Metazoa</taxon>
        <taxon>Chordata</taxon>
        <taxon>Craniata</taxon>
        <taxon>Vertebrata</taxon>
        <taxon>Euteleostomi</taxon>
        <taxon>Actinopterygii</taxon>
        <taxon>Neopterygii</taxon>
        <taxon>Teleostei</taxon>
        <taxon>Ostariophysi</taxon>
        <taxon>Cypriniformes</taxon>
        <taxon>Danionidae</taxon>
        <taxon>Danioninae</taxon>
        <taxon>Danionella</taxon>
    </lineage>
</organism>
<reference evidence="4 5" key="1">
    <citation type="journal article" date="2019" name="Sci. Data">
        <title>Hybrid genome assembly and annotation of Danionella translucida.</title>
        <authorList>
            <person name="Kadobianskyi M."/>
            <person name="Schulze L."/>
            <person name="Schuelke M."/>
            <person name="Judkewitz B."/>
        </authorList>
    </citation>
    <scope>NUCLEOTIDE SEQUENCE [LARGE SCALE GENOMIC DNA]</scope>
    <source>
        <strain evidence="4 5">Bolton</strain>
    </source>
</reference>
<dbReference type="Pfam" id="PF00047">
    <property type="entry name" value="ig"/>
    <property type="match status" value="1"/>
</dbReference>
<dbReference type="SMART" id="SM00409">
    <property type="entry name" value="IG"/>
    <property type="match status" value="1"/>
</dbReference>
<feature type="signal peptide" evidence="2">
    <location>
        <begin position="1"/>
        <end position="17"/>
    </location>
</feature>
<evidence type="ECO:0000256" key="1">
    <source>
        <dbReference type="ARBA" id="ARBA00023319"/>
    </source>
</evidence>
<evidence type="ECO:0000313" key="4">
    <source>
        <dbReference type="EMBL" id="TRY97545.1"/>
    </source>
</evidence>
<evidence type="ECO:0000313" key="5">
    <source>
        <dbReference type="Proteomes" id="UP000316079"/>
    </source>
</evidence>
<sequence>MGHFTTTIRWLVILAVAESVRQDTHSSIGQEALLRCTAEALPGVLYRFVVWYKVDQSSQQLTGLLRKRLTVNNSTVETFNGLEREIQLFENTMDLLLPNVTLEDKGVYRCFLSAPLGHRNQHGETFLHVYEAHTADHMERNGVNIMDVFKKGKPEKKETNFTEDAIRKQELRPRRSCGLQDVTYACDGSQSG</sequence>
<dbReference type="Proteomes" id="UP000316079">
    <property type="component" value="Unassembled WGS sequence"/>
</dbReference>
<dbReference type="PANTHER" id="PTHR15193">
    <property type="entry name" value="CD83 ANTIGEN"/>
    <property type="match status" value="1"/>
</dbReference>
<gene>
    <name evidence="4" type="ORF">DNTS_000348</name>
</gene>
<evidence type="ECO:0000259" key="3">
    <source>
        <dbReference type="PROSITE" id="PS50835"/>
    </source>
</evidence>
<protein>
    <recommendedName>
        <fullName evidence="3">Ig-like domain-containing protein</fullName>
    </recommendedName>
</protein>
<keyword evidence="2" id="KW-0732">Signal</keyword>
<evidence type="ECO:0000256" key="2">
    <source>
        <dbReference type="SAM" id="SignalP"/>
    </source>
</evidence>
<comment type="caution">
    <text evidence="4">The sequence shown here is derived from an EMBL/GenBank/DDBJ whole genome shotgun (WGS) entry which is preliminary data.</text>
</comment>
<accession>A0A553R5V0</accession>
<proteinExistence type="predicted"/>
<dbReference type="PANTHER" id="PTHR15193:SF1">
    <property type="entry name" value="CD83 ANTIGEN"/>
    <property type="match status" value="1"/>
</dbReference>
<dbReference type="OrthoDB" id="9422899at2759"/>
<feature type="chain" id="PRO_5022245210" description="Ig-like domain-containing protein" evidence="2">
    <location>
        <begin position="18"/>
        <end position="192"/>
    </location>
</feature>
<dbReference type="SUPFAM" id="SSF48726">
    <property type="entry name" value="Immunoglobulin"/>
    <property type="match status" value="1"/>
</dbReference>
<dbReference type="InterPro" id="IPR007110">
    <property type="entry name" value="Ig-like_dom"/>
</dbReference>
<keyword evidence="5" id="KW-1185">Reference proteome</keyword>
<dbReference type="PROSITE" id="PS50835">
    <property type="entry name" value="IG_LIKE"/>
    <property type="match status" value="1"/>
</dbReference>
<dbReference type="STRING" id="623744.A0A553R5V0"/>
<dbReference type="InterPro" id="IPR013151">
    <property type="entry name" value="Immunoglobulin_dom"/>
</dbReference>
<dbReference type="InterPro" id="IPR036179">
    <property type="entry name" value="Ig-like_dom_sf"/>
</dbReference>
<name>A0A553R5V0_9TELE</name>
<feature type="domain" description="Ig-like" evidence="3">
    <location>
        <begin position="29"/>
        <end position="110"/>
    </location>
</feature>
<dbReference type="Gene3D" id="2.60.40.10">
    <property type="entry name" value="Immunoglobulins"/>
    <property type="match status" value="1"/>
</dbReference>